<sequence length="208" mass="23806">MKVGKLIRVIMGIFILLLLVGICFFIPSNYLANLFEFFGTSVFGVPLWAVSILFIFLVQGFKPSKKKAEDSMEEKSTAKEEKSMAQKAIDVLDPRKKSTTKEKLEVTALVALARKFFLKPELTFDTQDVFVESTVPSGLTSWKLKIKRHDYHGSTQLSMTKRRRSGNFGLNGNVKYKVKWVEFSLDDLSEKHQKIFKAYLLVLLLKEK</sequence>
<protein>
    <submittedName>
        <fullName evidence="2">Uncharacterized protein</fullName>
    </submittedName>
</protein>
<keyword evidence="1" id="KW-0472">Membrane</keyword>
<feature type="transmembrane region" description="Helical" evidence="1">
    <location>
        <begin position="37"/>
        <end position="58"/>
    </location>
</feature>
<gene>
    <name evidence="2" type="ORF">METZ01_LOCUS366490</name>
</gene>
<feature type="transmembrane region" description="Helical" evidence="1">
    <location>
        <begin position="7"/>
        <end position="31"/>
    </location>
</feature>
<dbReference type="AlphaFoldDB" id="A0A382SUS7"/>
<dbReference type="EMBL" id="UINC01131743">
    <property type="protein sequence ID" value="SVD13636.1"/>
    <property type="molecule type" value="Genomic_DNA"/>
</dbReference>
<name>A0A382SUS7_9ZZZZ</name>
<keyword evidence="1" id="KW-1133">Transmembrane helix</keyword>
<proteinExistence type="predicted"/>
<keyword evidence="1" id="KW-0812">Transmembrane</keyword>
<evidence type="ECO:0000256" key="1">
    <source>
        <dbReference type="SAM" id="Phobius"/>
    </source>
</evidence>
<evidence type="ECO:0000313" key="2">
    <source>
        <dbReference type="EMBL" id="SVD13636.1"/>
    </source>
</evidence>
<reference evidence="2" key="1">
    <citation type="submission" date="2018-05" db="EMBL/GenBank/DDBJ databases">
        <authorList>
            <person name="Lanie J.A."/>
            <person name="Ng W.-L."/>
            <person name="Kazmierczak K.M."/>
            <person name="Andrzejewski T.M."/>
            <person name="Davidsen T.M."/>
            <person name="Wayne K.J."/>
            <person name="Tettelin H."/>
            <person name="Glass J.I."/>
            <person name="Rusch D."/>
            <person name="Podicherti R."/>
            <person name="Tsui H.-C.T."/>
            <person name="Winkler M.E."/>
        </authorList>
    </citation>
    <scope>NUCLEOTIDE SEQUENCE</scope>
</reference>
<organism evidence="2">
    <name type="scientific">marine metagenome</name>
    <dbReference type="NCBI Taxonomy" id="408172"/>
    <lineage>
        <taxon>unclassified sequences</taxon>
        <taxon>metagenomes</taxon>
        <taxon>ecological metagenomes</taxon>
    </lineage>
</organism>
<accession>A0A382SUS7</accession>